<dbReference type="AlphaFoldDB" id="A0AA96VFZ0"/>
<gene>
    <name evidence="2" type="ORF">MsAc7_14420</name>
</gene>
<evidence type="ECO:0000313" key="3">
    <source>
        <dbReference type="Proteomes" id="UP001303587"/>
    </source>
</evidence>
<feature type="transmembrane region" description="Helical" evidence="1">
    <location>
        <begin position="21"/>
        <end position="48"/>
    </location>
</feature>
<dbReference type="EMBL" id="CP131060">
    <property type="protein sequence ID" value="WNY25877.1"/>
    <property type="molecule type" value="Genomic_DNA"/>
</dbReference>
<feature type="transmembrane region" description="Helical" evidence="1">
    <location>
        <begin position="92"/>
        <end position="111"/>
    </location>
</feature>
<name>A0AA96VFZ0_9EURY</name>
<sequence length="309" mass="35873">MENQILSVEKTHWSHNLTISILDLLALLVFYILISLVPIYLFLFYFLHDGSLTTNVVIESVNPVVNLLTIVFGTGILYALFRRPFQYQMNVFFHGIIFAIFYVFVYSFLLLTNLHDLILSGPGQVLSVLYLITLYFALINLLLVHKENRSRSETFKKKVAITFLTFMVLLFLFVYWYGFFALNLNPSLNFMFLMILIFEFFFLVVFSTLVFYKLFFGKGHLTSREIAYSPLSLFVISLGGLLILLIFEYLLFGLFSRFLEPISMEALNVIDLVIKAVSFFAAAFIYMGVIAVFFKGYKFVRLKIHSKNE</sequence>
<feature type="transmembrane region" description="Helical" evidence="1">
    <location>
        <begin position="272"/>
        <end position="294"/>
    </location>
</feature>
<evidence type="ECO:0000256" key="1">
    <source>
        <dbReference type="SAM" id="Phobius"/>
    </source>
</evidence>
<proteinExistence type="predicted"/>
<dbReference type="Proteomes" id="UP001303587">
    <property type="component" value="Chromosome"/>
</dbReference>
<feature type="transmembrane region" description="Helical" evidence="1">
    <location>
        <begin position="60"/>
        <end position="80"/>
    </location>
</feature>
<feature type="transmembrane region" description="Helical" evidence="1">
    <location>
        <begin position="227"/>
        <end position="252"/>
    </location>
</feature>
<accession>A0AA96VFZ0</accession>
<keyword evidence="1" id="KW-0812">Transmembrane</keyword>
<feature type="transmembrane region" description="Helical" evidence="1">
    <location>
        <begin position="123"/>
        <end position="143"/>
    </location>
</feature>
<dbReference type="GeneID" id="89230542"/>
<keyword evidence="3" id="KW-1185">Reference proteome</keyword>
<feature type="transmembrane region" description="Helical" evidence="1">
    <location>
        <begin position="159"/>
        <end position="178"/>
    </location>
</feature>
<dbReference type="RefSeq" id="WP_338102224.1">
    <property type="nucleotide sequence ID" value="NZ_CP131060.1"/>
</dbReference>
<reference evidence="2 3" key="1">
    <citation type="submission" date="2023-07" db="EMBL/GenBank/DDBJ databases">
        <title>Closed genoem sequence of Methanosarcinaceae archaeon Ac7.</title>
        <authorList>
            <person name="Poehlein A."/>
            <person name="Protasov E."/>
            <person name="Platt K."/>
            <person name="Reeh H."/>
            <person name="Daniel R."/>
            <person name="Brune A."/>
        </authorList>
    </citation>
    <scope>NUCLEOTIDE SEQUENCE [LARGE SCALE GENOMIC DNA]</scope>
    <source>
        <strain evidence="2 3">Ac7</strain>
    </source>
</reference>
<protein>
    <submittedName>
        <fullName evidence="2">Uncharacterized protein</fullName>
    </submittedName>
</protein>
<keyword evidence="1" id="KW-1133">Transmembrane helix</keyword>
<keyword evidence="1" id="KW-0472">Membrane</keyword>
<evidence type="ECO:0000313" key="2">
    <source>
        <dbReference type="EMBL" id="WNY25877.1"/>
    </source>
</evidence>
<organism evidence="2 3">
    <name type="scientific">Methanolapillus millepedarum</name>
    <dbReference type="NCBI Taxonomy" id="3028296"/>
    <lineage>
        <taxon>Archaea</taxon>
        <taxon>Methanobacteriati</taxon>
        <taxon>Methanobacteriota</taxon>
        <taxon>Stenosarchaea group</taxon>
        <taxon>Methanomicrobia</taxon>
        <taxon>Methanosarcinales</taxon>
        <taxon>Methanosarcinaceae</taxon>
        <taxon>Methanolapillus</taxon>
    </lineage>
</organism>
<feature type="transmembrane region" description="Helical" evidence="1">
    <location>
        <begin position="190"/>
        <end position="215"/>
    </location>
</feature>